<sequence>MPKISIILPTFNVEKYIARAIESCINQTFKDIEIIVVDDCGSDKSIDIAKEYAKKDE</sequence>
<dbReference type="Gene3D" id="3.90.550.10">
    <property type="entry name" value="Spore Coat Polysaccharide Biosynthesis Protein SpsA, Chain A"/>
    <property type="match status" value="1"/>
</dbReference>
<dbReference type="AlphaFoldDB" id="A0A5Y1PAF7"/>
<feature type="domain" description="Glycosyltransferase 2-like" evidence="1">
    <location>
        <begin position="5"/>
        <end position="56"/>
    </location>
</feature>
<dbReference type="CDD" id="cd00761">
    <property type="entry name" value="Glyco_tranf_GTA_type"/>
    <property type="match status" value="1"/>
</dbReference>
<comment type="caution">
    <text evidence="2">The sequence shown here is derived from an EMBL/GenBank/DDBJ whole genome shotgun (WGS) entry which is preliminary data.</text>
</comment>
<protein>
    <submittedName>
        <fullName evidence="2">Glycosyltransferase family 2 protein</fullName>
    </submittedName>
</protein>
<dbReference type="Pfam" id="PF00535">
    <property type="entry name" value="Glycos_transf_2"/>
    <property type="match status" value="1"/>
</dbReference>
<dbReference type="InterPro" id="IPR029044">
    <property type="entry name" value="Nucleotide-diphossugar_trans"/>
</dbReference>
<reference evidence="2" key="1">
    <citation type="submission" date="2019-07" db="EMBL/GenBank/DDBJ databases">
        <authorList>
            <consortium name="PulseNet: The National Subtyping Network for Foodborne Disease Surveillance"/>
            <person name="Tarr C.L."/>
            <person name="Trees E."/>
            <person name="Katz L.S."/>
            <person name="Carleton-Romer H.A."/>
            <person name="Stroika S."/>
            <person name="Kucerova Z."/>
            <person name="Roache K.F."/>
            <person name="Sabol A.L."/>
            <person name="Besser J."/>
            <person name="Gerner-Smidt P."/>
        </authorList>
    </citation>
    <scope>NUCLEOTIDE SEQUENCE</scope>
    <source>
        <strain evidence="2">PNUSAC009959</strain>
    </source>
</reference>
<dbReference type="SUPFAM" id="SSF53448">
    <property type="entry name" value="Nucleotide-diphospho-sugar transferases"/>
    <property type="match status" value="1"/>
</dbReference>
<organism evidence="2">
    <name type="scientific">Campylobacter jejuni</name>
    <dbReference type="NCBI Taxonomy" id="197"/>
    <lineage>
        <taxon>Bacteria</taxon>
        <taxon>Pseudomonadati</taxon>
        <taxon>Campylobacterota</taxon>
        <taxon>Epsilonproteobacteria</taxon>
        <taxon>Campylobacterales</taxon>
        <taxon>Campylobacteraceae</taxon>
        <taxon>Campylobacter</taxon>
    </lineage>
</organism>
<accession>A0A5Y1PAF7</accession>
<keyword evidence="2" id="KW-0808">Transferase</keyword>
<evidence type="ECO:0000313" key="2">
    <source>
        <dbReference type="EMBL" id="ECB9981946.1"/>
    </source>
</evidence>
<dbReference type="GO" id="GO:0016758">
    <property type="term" value="F:hexosyltransferase activity"/>
    <property type="evidence" value="ECO:0007669"/>
    <property type="project" value="UniProtKB-ARBA"/>
</dbReference>
<feature type="non-terminal residue" evidence="2">
    <location>
        <position position="57"/>
    </location>
</feature>
<dbReference type="PANTHER" id="PTHR22916:SF3">
    <property type="entry name" value="UDP-GLCNAC:BETAGAL BETA-1,3-N-ACETYLGLUCOSAMINYLTRANSFERASE-LIKE PROTEIN 1"/>
    <property type="match status" value="1"/>
</dbReference>
<dbReference type="InterPro" id="IPR001173">
    <property type="entry name" value="Glyco_trans_2-like"/>
</dbReference>
<dbReference type="PANTHER" id="PTHR22916">
    <property type="entry name" value="GLYCOSYLTRANSFERASE"/>
    <property type="match status" value="1"/>
</dbReference>
<proteinExistence type="predicted"/>
<evidence type="ECO:0000259" key="1">
    <source>
        <dbReference type="Pfam" id="PF00535"/>
    </source>
</evidence>
<gene>
    <name evidence="2" type="ORF">FMG44_08755</name>
</gene>
<dbReference type="EMBL" id="AAHZMX010000098">
    <property type="protein sequence ID" value="ECB9981946.1"/>
    <property type="molecule type" value="Genomic_DNA"/>
</dbReference>
<name>A0A5Y1PAF7_CAMJU</name>